<dbReference type="EMBL" id="CP009170">
    <property type="protein sequence ID" value="AIS53201.1"/>
    <property type="molecule type" value="Genomic_DNA"/>
</dbReference>
<dbReference type="Proteomes" id="UP000029669">
    <property type="component" value="Chromosome"/>
</dbReference>
<dbReference type="Gene3D" id="6.10.250.290">
    <property type="match status" value="1"/>
</dbReference>
<evidence type="ECO:0000313" key="7">
    <source>
        <dbReference type="Proteomes" id="UP000029669"/>
    </source>
</evidence>
<dbReference type="SMR" id="A0A097ATR1"/>
<evidence type="ECO:0000313" key="6">
    <source>
        <dbReference type="EMBL" id="AIS53201.1"/>
    </source>
</evidence>
<accession>A0A097ATR1</accession>
<dbReference type="OrthoDB" id="9808307at2"/>
<dbReference type="Pfam" id="PF00466">
    <property type="entry name" value="Ribosomal_L10"/>
    <property type="match status" value="1"/>
</dbReference>
<dbReference type="CDD" id="cd05797">
    <property type="entry name" value="Ribosomal_L10"/>
    <property type="match status" value="1"/>
</dbReference>
<dbReference type="PANTHER" id="PTHR11560">
    <property type="entry name" value="39S RIBOSOMAL PROTEIN L10, MITOCHONDRIAL"/>
    <property type="match status" value="1"/>
</dbReference>
<dbReference type="GO" id="GO:0015934">
    <property type="term" value="C:large ribosomal subunit"/>
    <property type="evidence" value="ECO:0007669"/>
    <property type="project" value="InterPro"/>
</dbReference>
<evidence type="ECO:0000256" key="3">
    <source>
        <dbReference type="ARBA" id="ARBA00023274"/>
    </source>
</evidence>
<evidence type="ECO:0000256" key="2">
    <source>
        <dbReference type="ARBA" id="ARBA00022980"/>
    </source>
</evidence>
<dbReference type="HOGENOM" id="CLU_092227_2_1_9"/>
<keyword evidence="2 5" id="KW-0689">Ribosomal protein</keyword>
<dbReference type="GO" id="GO:0003735">
    <property type="term" value="F:structural constituent of ribosome"/>
    <property type="evidence" value="ECO:0007669"/>
    <property type="project" value="InterPro"/>
</dbReference>
<keyword evidence="3 5" id="KW-0687">Ribonucleoprotein</keyword>
<name>A0A097ATR1_THEKI</name>
<comment type="similarity">
    <text evidence="1 5">Belongs to the universal ribosomal protein uL10 family.</text>
</comment>
<dbReference type="STRING" id="2325.TKV_c20670"/>
<evidence type="ECO:0000256" key="5">
    <source>
        <dbReference type="HAMAP-Rule" id="MF_00362"/>
    </source>
</evidence>
<reference evidence="7" key="1">
    <citation type="journal article" date="2015" name="Genome Announc.">
        <title>Whole-Genome Sequences of 80 Environmental and Clinical Isolates of Burkholderia pseudomallei.</title>
        <authorList>
            <person name="Johnson S.L."/>
            <person name="Baker A.L."/>
            <person name="Chain P.S."/>
            <person name="Currie B.J."/>
            <person name="Daligault H.E."/>
            <person name="Davenport K.W."/>
            <person name="Davis C.B."/>
            <person name="Inglis T.J."/>
            <person name="Kaestli M."/>
            <person name="Koren S."/>
            <person name="Mayo M."/>
            <person name="Merritt A.J."/>
            <person name="Price E.P."/>
            <person name="Sarovich D.S."/>
            <person name="Warner J."/>
            <person name="Rosovitz M.J."/>
        </authorList>
    </citation>
    <scope>NUCLEOTIDE SEQUENCE [LARGE SCALE GENOMIC DNA]</scope>
    <source>
        <strain evidence="7">DSM 2030</strain>
    </source>
</reference>
<keyword evidence="5" id="KW-0699">rRNA-binding</keyword>
<gene>
    <name evidence="5 6" type="primary">rplJ</name>
    <name evidence="6" type="ORF">TKV_c20670</name>
</gene>
<evidence type="ECO:0000256" key="1">
    <source>
        <dbReference type="ARBA" id="ARBA00008889"/>
    </source>
</evidence>
<keyword evidence="5" id="KW-0694">RNA-binding</keyword>
<dbReference type="Gene3D" id="3.30.70.1730">
    <property type="match status" value="1"/>
</dbReference>
<dbReference type="InterPro" id="IPR043141">
    <property type="entry name" value="Ribosomal_uL10-like_sf"/>
</dbReference>
<comment type="function">
    <text evidence="5">Forms part of the ribosomal stalk, playing a central role in the interaction of the ribosome with GTP-bound translation factors.</text>
</comment>
<comment type="subunit">
    <text evidence="5">Part of the ribosomal stalk of the 50S ribosomal subunit. The N-terminus interacts with L11 and the large rRNA to form the base of the stalk. The C-terminus forms an elongated spine to which L12 dimers bind in a sequential fashion forming a multimeric L10(L12)X complex.</text>
</comment>
<dbReference type="AlphaFoldDB" id="A0A097ATR1"/>
<dbReference type="eggNOG" id="COG0244">
    <property type="taxonomic scope" value="Bacteria"/>
</dbReference>
<dbReference type="InterPro" id="IPR022973">
    <property type="entry name" value="Ribosomal_uL10_bac"/>
</dbReference>
<dbReference type="InterPro" id="IPR002363">
    <property type="entry name" value="Ribosomal_uL10_CS_bac"/>
</dbReference>
<protein>
    <recommendedName>
        <fullName evidence="4 5">Large ribosomal subunit protein uL10</fullName>
    </recommendedName>
</protein>
<dbReference type="InterPro" id="IPR001790">
    <property type="entry name" value="Ribosomal_uL10"/>
</dbReference>
<sequence>MGTAKEKKQQIVAEFKDKLSRAQTVIFSNFSGLTVEDDTILRRKFREANSEYKVYKNTLMTIAAKELGYGDDLIKYFEGPTSVAFGYDDPVAPAKVLVEFMKDHKGIELKAGLVNGKLVTVEEIKALAELPSREELVAKALGSMKAPITNLVFVLSGTLRSLLYALNAVKEKKQAEA</sequence>
<keyword evidence="7" id="KW-1185">Reference proteome</keyword>
<dbReference type="GO" id="GO:0070180">
    <property type="term" value="F:large ribosomal subunit rRNA binding"/>
    <property type="evidence" value="ECO:0007669"/>
    <property type="project" value="UniProtKB-UniRule"/>
</dbReference>
<dbReference type="KEGG" id="tki:TKV_c20670"/>
<dbReference type="HAMAP" id="MF_00362">
    <property type="entry name" value="Ribosomal_uL10"/>
    <property type="match status" value="1"/>
</dbReference>
<dbReference type="RefSeq" id="WP_003868697.1">
    <property type="nucleotide sequence ID" value="NZ_CP009170.1"/>
</dbReference>
<organism evidence="6 7">
    <name type="scientific">Thermoanaerobacter kivui</name>
    <name type="common">Acetogenium kivui</name>
    <dbReference type="NCBI Taxonomy" id="2325"/>
    <lineage>
        <taxon>Bacteria</taxon>
        <taxon>Bacillati</taxon>
        <taxon>Bacillota</taxon>
        <taxon>Clostridia</taxon>
        <taxon>Thermoanaerobacterales</taxon>
        <taxon>Thermoanaerobacteraceae</taxon>
        <taxon>Thermoanaerobacter</taxon>
    </lineage>
</organism>
<dbReference type="InterPro" id="IPR047865">
    <property type="entry name" value="Ribosomal_uL10_bac_type"/>
</dbReference>
<dbReference type="SUPFAM" id="SSF160369">
    <property type="entry name" value="Ribosomal protein L10-like"/>
    <property type="match status" value="1"/>
</dbReference>
<proteinExistence type="inferred from homology"/>
<dbReference type="GO" id="GO:0006412">
    <property type="term" value="P:translation"/>
    <property type="evidence" value="ECO:0007669"/>
    <property type="project" value="UniProtKB-UniRule"/>
</dbReference>
<dbReference type="PROSITE" id="PS01109">
    <property type="entry name" value="RIBOSOMAL_L10"/>
    <property type="match status" value="1"/>
</dbReference>
<evidence type="ECO:0000256" key="4">
    <source>
        <dbReference type="ARBA" id="ARBA00035202"/>
    </source>
</evidence>
<dbReference type="NCBIfam" id="NF000955">
    <property type="entry name" value="PRK00099.1-1"/>
    <property type="match status" value="1"/>
</dbReference>